<evidence type="ECO:0000256" key="2">
    <source>
        <dbReference type="ARBA" id="ARBA00004496"/>
    </source>
</evidence>
<evidence type="ECO:0000256" key="7">
    <source>
        <dbReference type="ARBA" id="ARBA00022679"/>
    </source>
</evidence>
<accession>E8M649</accession>
<dbReference type="Proteomes" id="UP000006228">
    <property type="component" value="Unassembled WGS sequence"/>
</dbReference>
<dbReference type="FunFam" id="3.40.50.150:FF:000101">
    <property type="entry name" value="Thiopurine S-methyltransferase"/>
    <property type="match status" value="1"/>
</dbReference>
<dbReference type="Gene3D" id="3.40.50.150">
    <property type="entry name" value="Vaccinia Virus protein VP39"/>
    <property type="match status" value="1"/>
</dbReference>
<keyword evidence="8 9" id="KW-0949">S-adenosyl-L-methionine</keyword>
<dbReference type="InterPro" id="IPR022474">
    <property type="entry name" value="Thiopur_S-MeTfrase_Se/Te_detox"/>
</dbReference>
<reference evidence="10 11" key="1">
    <citation type="journal article" date="2012" name="Int. J. Syst. Evol. Microbiol.">
        <title>Vibrio caribbeanicus sp. nov., isolated from the marine sponge Scleritoderma cyanea.</title>
        <authorList>
            <person name="Hoffmann M."/>
            <person name="Monday S.R."/>
            <person name="Allard M.W."/>
            <person name="Strain E.A."/>
            <person name="Whittaker P."/>
            <person name="Naum M."/>
            <person name="McCarthy P.J."/>
            <person name="Lopez J.V."/>
            <person name="Fischer M."/>
            <person name="Brown E.W."/>
        </authorList>
    </citation>
    <scope>NUCLEOTIDE SEQUENCE [LARGE SCALE GENOMIC DNA]</scope>
    <source>
        <strain evidence="11">DSMZ 21326</strain>
    </source>
</reference>
<dbReference type="InterPro" id="IPR029063">
    <property type="entry name" value="SAM-dependent_MTases_sf"/>
</dbReference>
<evidence type="ECO:0000256" key="9">
    <source>
        <dbReference type="HAMAP-Rule" id="MF_00812"/>
    </source>
</evidence>
<feature type="binding site" evidence="9">
    <location>
        <position position="46"/>
    </location>
    <ligand>
        <name>S-adenosyl-L-methionine</name>
        <dbReference type="ChEBI" id="CHEBI:59789"/>
    </ligand>
</feature>
<keyword evidence="7 9" id="KW-0808">Transferase</keyword>
<evidence type="ECO:0000256" key="6">
    <source>
        <dbReference type="ARBA" id="ARBA00022603"/>
    </source>
</evidence>
<dbReference type="PIRSF" id="PIRSF023956">
    <property type="entry name" value="Thiopurine_S-methyltransferase"/>
    <property type="match status" value="1"/>
</dbReference>
<dbReference type="GO" id="GO:0032259">
    <property type="term" value="P:methylation"/>
    <property type="evidence" value="ECO:0007669"/>
    <property type="project" value="UniProtKB-KW"/>
</dbReference>
<sequence length="215" mass="24693">MKDPEFWHSKWAANQIGFHLEDVNPLLVEYWSHTKPTRQDKVLVPLCGKSEDLVWLATKHEEVQGVELSLIAVRAFFAEHFYTPMVVPMSGQHELYQFDELSIYTGDFFTAPLKPVDIVYDRASLVALPKEMRQDYVERIKSLLNPGARILLVTLDYDQSLMAGPPFAVPEQEVRQLFDGMKITQLDRNENADMPPKLAKVEGARMIEEVYLIEA</sequence>
<dbReference type="EC" id="2.1.1.67" evidence="4 9"/>
<dbReference type="HAMAP" id="MF_00812">
    <property type="entry name" value="Thiopur_methtran"/>
    <property type="match status" value="1"/>
</dbReference>
<dbReference type="EMBL" id="AEVT01000058">
    <property type="protein sequence ID" value="EGA70499.1"/>
    <property type="molecule type" value="Genomic_DNA"/>
</dbReference>
<evidence type="ECO:0000256" key="3">
    <source>
        <dbReference type="ARBA" id="ARBA00008145"/>
    </source>
</evidence>
<dbReference type="GeneID" id="95569076"/>
<feature type="binding site" evidence="9">
    <location>
        <position position="67"/>
    </location>
    <ligand>
        <name>S-adenosyl-L-methionine</name>
        <dbReference type="ChEBI" id="CHEBI:59789"/>
    </ligand>
</feature>
<dbReference type="GO" id="GO:0008119">
    <property type="term" value="F:thiopurine S-methyltransferase activity"/>
    <property type="evidence" value="ECO:0007669"/>
    <property type="project" value="UniProtKB-UniRule"/>
</dbReference>
<comment type="caution">
    <text evidence="10">The sequence shown here is derived from an EMBL/GenBank/DDBJ whole genome shotgun (WGS) entry which is preliminary data.</text>
</comment>
<evidence type="ECO:0000256" key="4">
    <source>
        <dbReference type="ARBA" id="ARBA00011905"/>
    </source>
</evidence>
<dbReference type="Pfam" id="PF05724">
    <property type="entry name" value="TPMT"/>
    <property type="match status" value="1"/>
</dbReference>
<evidence type="ECO:0000256" key="8">
    <source>
        <dbReference type="ARBA" id="ARBA00022691"/>
    </source>
</evidence>
<dbReference type="GO" id="GO:0010038">
    <property type="term" value="P:response to metal ion"/>
    <property type="evidence" value="ECO:0007669"/>
    <property type="project" value="InterPro"/>
</dbReference>
<proteinExistence type="inferred from homology"/>
<comment type="similarity">
    <text evidence="3 9">Belongs to the class I-like SAM-binding methyltransferase superfamily. TPMT family.</text>
</comment>
<gene>
    <name evidence="9" type="primary">tpm</name>
    <name evidence="10" type="ORF">VISI1226_00500</name>
</gene>
<dbReference type="PANTHER" id="PTHR10259:SF11">
    <property type="entry name" value="THIOPURINE S-METHYLTRANSFERASE"/>
    <property type="match status" value="1"/>
</dbReference>
<organism evidence="10 11">
    <name type="scientific">Vibrio sinaloensis DSM 21326</name>
    <dbReference type="NCBI Taxonomy" id="945550"/>
    <lineage>
        <taxon>Bacteria</taxon>
        <taxon>Pseudomonadati</taxon>
        <taxon>Pseudomonadota</taxon>
        <taxon>Gammaproteobacteria</taxon>
        <taxon>Vibrionales</taxon>
        <taxon>Vibrionaceae</taxon>
        <taxon>Vibrio</taxon>
        <taxon>Vibrio oreintalis group</taxon>
    </lineage>
</organism>
<name>E8M649_PHOS4</name>
<dbReference type="InterPro" id="IPR025835">
    <property type="entry name" value="Thiopurine_S-MeTrfase"/>
</dbReference>
<dbReference type="AlphaFoldDB" id="E8M649"/>
<keyword evidence="5 9" id="KW-0963">Cytoplasm</keyword>
<dbReference type="NCBIfam" id="NF009732">
    <property type="entry name" value="PRK13255.1"/>
    <property type="match status" value="1"/>
</dbReference>
<protein>
    <recommendedName>
        <fullName evidence="4 9">Thiopurine S-methyltransferase</fullName>
        <ecNumber evidence="4 9">2.1.1.67</ecNumber>
    </recommendedName>
    <alternativeName>
        <fullName evidence="9">Thiopurine methyltransferase</fullName>
    </alternativeName>
</protein>
<evidence type="ECO:0000313" key="11">
    <source>
        <dbReference type="Proteomes" id="UP000006228"/>
    </source>
</evidence>
<comment type="subcellular location">
    <subcellularLocation>
        <location evidence="2 9">Cytoplasm</location>
    </subcellularLocation>
</comment>
<dbReference type="GO" id="GO:0005737">
    <property type="term" value="C:cytoplasm"/>
    <property type="evidence" value="ECO:0007669"/>
    <property type="project" value="UniProtKB-SubCell"/>
</dbReference>
<keyword evidence="6 9" id="KW-0489">Methyltransferase</keyword>
<evidence type="ECO:0000256" key="1">
    <source>
        <dbReference type="ARBA" id="ARBA00000903"/>
    </source>
</evidence>
<feature type="binding site" evidence="9">
    <location>
        <position position="11"/>
    </location>
    <ligand>
        <name>S-adenosyl-L-methionine</name>
        <dbReference type="ChEBI" id="CHEBI:59789"/>
    </ligand>
</feature>
<dbReference type="RefSeq" id="WP_008076448.1">
    <property type="nucleotide sequence ID" value="NZ_AEVT01000058.1"/>
</dbReference>
<dbReference type="PANTHER" id="PTHR10259">
    <property type="entry name" value="THIOPURINE S-METHYLTRANSFERASE"/>
    <property type="match status" value="1"/>
</dbReference>
<dbReference type="PROSITE" id="PS51585">
    <property type="entry name" value="SAM_MT_TPMT"/>
    <property type="match status" value="1"/>
</dbReference>
<evidence type="ECO:0000313" key="10">
    <source>
        <dbReference type="EMBL" id="EGA70499.1"/>
    </source>
</evidence>
<dbReference type="eggNOG" id="COG0500">
    <property type="taxonomic scope" value="Bacteria"/>
</dbReference>
<comment type="catalytic activity">
    <reaction evidence="1 9">
        <text>S-adenosyl-L-methionine + a thiopurine = S-adenosyl-L-homocysteine + a thiopurine S-methylether.</text>
        <dbReference type="EC" id="2.1.1.67"/>
    </reaction>
</comment>
<evidence type="ECO:0000256" key="5">
    <source>
        <dbReference type="ARBA" id="ARBA00022490"/>
    </source>
</evidence>
<dbReference type="OrthoDB" id="9778208at2"/>
<dbReference type="SUPFAM" id="SSF53335">
    <property type="entry name" value="S-adenosyl-L-methionine-dependent methyltransferases"/>
    <property type="match status" value="1"/>
</dbReference>
<dbReference type="InterPro" id="IPR008854">
    <property type="entry name" value="TPMT"/>
</dbReference>
<dbReference type="NCBIfam" id="TIGR03840">
    <property type="entry name" value="TMPT_Se_Te"/>
    <property type="match status" value="1"/>
</dbReference>
<feature type="binding site" evidence="9">
    <location>
        <position position="122"/>
    </location>
    <ligand>
        <name>S-adenosyl-L-methionine</name>
        <dbReference type="ChEBI" id="CHEBI:59789"/>
    </ligand>
</feature>